<evidence type="ECO:0000256" key="3">
    <source>
        <dbReference type="ARBA" id="ARBA00022737"/>
    </source>
</evidence>
<dbReference type="PANTHER" id="PTHR23301:SF0">
    <property type="entry name" value="CHITIN-BINDING TYPE-2 DOMAIN-CONTAINING PROTEIN-RELATED"/>
    <property type="match status" value="1"/>
</dbReference>
<evidence type="ECO:0000256" key="2">
    <source>
        <dbReference type="ARBA" id="ARBA00022729"/>
    </source>
</evidence>
<evidence type="ECO:0000256" key="6">
    <source>
        <dbReference type="SAM" id="SignalP"/>
    </source>
</evidence>
<reference evidence="8" key="1">
    <citation type="submission" date="2021-11" db="EMBL/GenBank/DDBJ databases">
        <authorList>
            <person name="Schell T."/>
        </authorList>
    </citation>
    <scope>NUCLEOTIDE SEQUENCE</scope>
    <source>
        <strain evidence="8">M5</strain>
    </source>
</reference>
<dbReference type="Proteomes" id="UP000789390">
    <property type="component" value="Unassembled WGS sequence"/>
</dbReference>
<organism evidence="8 9">
    <name type="scientific">Daphnia galeata</name>
    <dbReference type="NCBI Taxonomy" id="27404"/>
    <lineage>
        <taxon>Eukaryota</taxon>
        <taxon>Metazoa</taxon>
        <taxon>Ecdysozoa</taxon>
        <taxon>Arthropoda</taxon>
        <taxon>Crustacea</taxon>
        <taxon>Branchiopoda</taxon>
        <taxon>Diplostraca</taxon>
        <taxon>Cladocera</taxon>
        <taxon>Anomopoda</taxon>
        <taxon>Daphniidae</taxon>
        <taxon>Daphnia</taxon>
    </lineage>
</organism>
<keyword evidence="9" id="KW-1185">Reference proteome</keyword>
<name>A0A8J2RWZ4_9CRUS</name>
<dbReference type="OrthoDB" id="6020543at2759"/>
<proteinExistence type="predicted"/>
<dbReference type="GO" id="GO:0005576">
    <property type="term" value="C:extracellular region"/>
    <property type="evidence" value="ECO:0007669"/>
    <property type="project" value="InterPro"/>
</dbReference>
<dbReference type="AlphaFoldDB" id="A0A8J2RWZ4"/>
<evidence type="ECO:0000256" key="5">
    <source>
        <dbReference type="ARBA" id="ARBA00023180"/>
    </source>
</evidence>
<dbReference type="InterPro" id="IPR002557">
    <property type="entry name" value="Chitin-bd_dom"/>
</dbReference>
<dbReference type="InterPro" id="IPR051940">
    <property type="entry name" value="Chitin_bind-dev_reg"/>
</dbReference>
<evidence type="ECO:0000313" key="9">
    <source>
        <dbReference type="Proteomes" id="UP000789390"/>
    </source>
</evidence>
<dbReference type="SMART" id="SM00494">
    <property type="entry name" value="ChtBD2"/>
    <property type="match status" value="2"/>
</dbReference>
<dbReference type="PROSITE" id="PS50940">
    <property type="entry name" value="CHIT_BIND_II"/>
    <property type="match status" value="2"/>
</dbReference>
<dbReference type="Gene3D" id="2.170.140.10">
    <property type="entry name" value="Chitin binding domain"/>
    <property type="match status" value="2"/>
</dbReference>
<gene>
    <name evidence="8" type="ORF">DGAL_LOCUS13823</name>
</gene>
<keyword evidence="3" id="KW-0677">Repeat</keyword>
<dbReference type="EMBL" id="CAKKLH010000302">
    <property type="protein sequence ID" value="CAH0110260.1"/>
    <property type="molecule type" value="Genomic_DNA"/>
</dbReference>
<evidence type="ECO:0000256" key="1">
    <source>
        <dbReference type="ARBA" id="ARBA00022669"/>
    </source>
</evidence>
<feature type="signal peptide" evidence="6">
    <location>
        <begin position="1"/>
        <end position="25"/>
    </location>
</feature>
<comment type="caution">
    <text evidence="8">The sequence shown here is derived from an EMBL/GenBank/DDBJ whole genome shotgun (WGS) entry which is preliminary data.</text>
</comment>
<dbReference type="SUPFAM" id="SSF57625">
    <property type="entry name" value="Invertebrate chitin-binding proteins"/>
    <property type="match status" value="2"/>
</dbReference>
<dbReference type="Pfam" id="PF01607">
    <property type="entry name" value="CBM_14"/>
    <property type="match status" value="2"/>
</dbReference>
<keyword evidence="2 6" id="KW-0732">Signal</keyword>
<sequence>MAKHLLVALLLLVLNLFQASQCAVAQERGRKIAHKQSKEFSCTGDDGSYPSPGECTDVYYVCSGGMASTQVCSAGNIFDPVTFVCTPFDQASCNQKFNCPVDGVFPYPDACTNLYYICSTGQSFIEYCPPEFVFDPISLRCETKETASCTPEITTLPPNESTTEVIITTDYFVTSDAPFTTEEPIATTEEPIVTTEEPVFTTEEPERTTFAAI</sequence>
<evidence type="ECO:0000259" key="7">
    <source>
        <dbReference type="PROSITE" id="PS50940"/>
    </source>
</evidence>
<dbReference type="PANTHER" id="PTHR23301">
    <property type="entry name" value="CHITIN BINDING PERITROPHIN-A"/>
    <property type="match status" value="1"/>
</dbReference>
<keyword evidence="1" id="KW-0147">Chitin-binding</keyword>
<feature type="domain" description="Chitin-binding type-2" evidence="7">
    <location>
        <begin position="39"/>
        <end position="95"/>
    </location>
</feature>
<keyword evidence="4" id="KW-1015">Disulfide bond</keyword>
<dbReference type="InterPro" id="IPR036508">
    <property type="entry name" value="Chitin-bd_dom_sf"/>
</dbReference>
<feature type="chain" id="PRO_5035220049" description="Chitin-binding type-2 domain-containing protein" evidence="6">
    <location>
        <begin position="26"/>
        <end position="213"/>
    </location>
</feature>
<keyword evidence="5" id="KW-0325">Glycoprotein</keyword>
<accession>A0A8J2RWZ4</accession>
<evidence type="ECO:0000313" key="8">
    <source>
        <dbReference type="EMBL" id="CAH0110260.1"/>
    </source>
</evidence>
<feature type="domain" description="Chitin-binding type-2" evidence="7">
    <location>
        <begin position="96"/>
        <end position="151"/>
    </location>
</feature>
<dbReference type="GO" id="GO:0008061">
    <property type="term" value="F:chitin binding"/>
    <property type="evidence" value="ECO:0007669"/>
    <property type="project" value="UniProtKB-KW"/>
</dbReference>
<protein>
    <recommendedName>
        <fullName evidence="7">Chitin-binding type-2 domain-containing protein</fullName>
    </recommendedName>
</protein>
<evidence type="ECO:0000256" key="4">
    <source>
        <dbReference type="ARBA" id="ARBA00023157"/>
    </source>
</evidence>